<proteinExistence type="predicted"/>
<dbReference type="EMBL" id="WHWC01000018">
    <property type="protein sequence ID" value="KAG8364694.1"/>
    <property type="molecule type" value="Genomic_DNA"/>
</dbReference>
<reference evidence="1" key="1">
    <citation type="submission" date="2019-10" db="EMBL/GenBank/DDBJ databases">
        <authorList>
            <person name="Zhang R."/>
            <person name="Pan Y."/>
            <person name="Wang J."/>
            <person name="Ma R."/>
            <person name="Yu S."/>
        </authorList>
    </citation>
    <scope>NUCLEOTIDE SEQUENCE</scope>
    <source>
        <strain evidence="1">LA-IB0</strain>
        <tissue evidence="1">Leaf</tissue>
    </source>
</reference>
<protein>
    <submittedName>
        <fullName evidence="1">Uncharacterized protein</fullName>
    </submittedName>
</protein>
<dbReference type="Proteomes" id="UP000826271">
    <property type="component" value="Unassembled WGS sequence"/>
</dbReference>
<accession>A0AAV6W343</accession>
<organism evidence="1 2">
    <name type="scientific">Buddleja alternifolia</name>
    <dbReference type="NCBI Taxonomy" id="168488"/>
    <lineage>
        <taxon>Eukaryota</taxon>
        <taxon>Viridiplantae</taxon>
        <taxon>Streptophyta</taxon>
        <taxon>Embryophyta</taxon>
        <taxon>Tracheophyta</taxon>
        <taxon>Spermatophyta</taxon>
        <taxon>Magnoliopsida</taxon>
        <taxon>eudicotyledons</taxon>
        <taxon>Gunneridae</taxon>
        <taxon>Pentapetalae</taxon>
        <taxon>asterids</taxon>
        <taxon>lamiids</taxon>
        <taxon>Lamiales</taxon>
        <taxon>Scrophulariaceae</taxon>
        <taxon>Buddlejeae</taxon>
        <taxon>Buddleja</taxon>
    </lineage>
</organism>
<name>A0AAV6W343_9LAMI</name>
<evidence type="ECO:0000313" key="1">
    <source>
        <dbReference type="EMBL" id="KAG8364694.1"/>
    </source>
</evidence>
<gene>
    <name evidence="1" type="ORF">BUALT_Bualt18G0025100</name>
</gene>
<sequence length="66" mass="7721">MRGKRYTLTTKRREGECSLTVFWQRLFIDSCITKDKSGIRVLVKAFEVVLLIDDSKLIETTGRWVL</sequence>
<keyword evidence="2" id="KW-1185">Reference proteome</keyword>
<dbReference type="AlphaFoldDB" id="A0AAV6W343"/>
<comment type="caution">
    <text evidence="1">The sequence shown here is derived from an EMBL/GenBank/DDBJ whole genome shotgun (WGS) entry which is preliminary data.</text>
</comment>
<evidence type="ECO:0000313" key="2">
    <source>
        <dbReference type="Proteomes" id="UP000826271"/>
    </source>
</evidence>